<sequence>MKLSIIFILLLQLLSVTINVAHSDTPPSDIYSASKSFDFLLLSYASYCPANEIAAWNCSRCISQVYPAITDIQVIYAVTTDTQAFVGVYNNQVDNHPILILSEKNKLVFVAFRGSMDIASWITNLKFLQTPYPKAKGAMVHIGFYQAWLSVQPQVEAALTSALKSCPTCTSIVVTGHSLGAAISTLCMADVIELFPNVPTELINFGSPRVGNSAFSNYFNSIQPNTWRVTNQKDLVPHVPPQVGIEFYEHVTNELWYFNSTINYEVCQSIGEDPYCSDSVNPLEYSIYDHLHYYGEDMTAEKIVIGIWGTALLTSPFWGMPVLLATCMMNDANQGKRMERAQLGCLVSLFSAPIVLSISLYKTYYNGYSHTFAFLPLLPLASYISLLFIGFSKKKQ</sequence>
<comment type="caution">
    <text evidence="4">The sequence shown here is derived from an EMBL/GenBank/DDBJ whole genome shotgun (WGS) entry which is preliminary data.</text>
</comment>
<dbReference type="FunCoup" id="D3BUM1">
    <property type="interactions" value="3"/>
</dbReference>
<reference evidence="4 5" key="1">
    <citation type="journal article" date="2011" name="Genome Res.">
        <title>Phylogeny-wide analysis of social amoeba genomes highlights ancient origins for complex intercellular communication.</title>
        <authorList>
            <person name="Heidel A.J."/>
            <person name="Lawal H.M."/>
            <person name="Felder M."/>
            <person name="Schilde C."/>
            <person name="Helps N.R."/>
            <person name="Tunggal B."/>
            <person name="Rivero F."/>
            <person name="John U."/>
            <person name="Schleicher M."/>
            <person name="Eichinger L."/>
            <person name="Platzer M."/>
            <person name="Noegel A.A."/>
            <person name="Schaap P."/>
            <person name="Gloeckner G."/>
        </authorList>
    </citation>
    <scope>NUCLEOTIDE SEQUENCE [LARGE SCALE GENOMIC DNA]</scope>
    <source>
        <strain evidence="5">ATCC 26659 / Pp 5 / PN500</strain>
    </source>
</reference>
<feature type="transmembrane region" description="Helical" evidence="1">
    <location>
        <begin position="341"/>
        <end position="361"/>
    </location>
</feature>
<keyword evidence="1" id="KW-1133">Transmembrane helix</keyword>
<feature type="transmembrane region" description="Helical" evidence="1">
    <location>
        <begin position="373"/>
        <end position="391"/>
    </location>
</feature>
<dbReference type="SUPFAM" id="SSF53474">
    <property type="entry name" value="alpha/beta-Hydrolases"/>
    <property type="match status" value="1"/>
</dbReference>
<dbReference type="GO" id="GO:0006629">
    <property type="term" value="P:lipid metabolic process"/>
    <property type="evidence" value="ECO:0007669"/>
    <property type="project" value="InterPro"/>
</dbReference>
<dbReference type="GeneID" id="31367310"/>
<evidence type="ECO:0000256" key="1">
    <source>
        <dbReference type="SAM" id="Phobius"/>
    </source>
</evidence>
<feature type="domain" description="Fungal lipase-type" evidence="3">
    <location>
        <begin position="109"/>
        <end position="242"/>
    </location>
</feature>
<organism evidence="4 5">
    <name type="scientific">Heterostelium pallidum (strain ATCC 26659 / Pp 5 / PN500)</name>
    <name type="common">Cellular slime mold</name>
    <name type="synonym">Polysphondylium pallidum</name>
    <dbReference type="NCBI Taxonomy" id="670386"/>
    <lineage>
        <taxon>Eukaryota</taxon>
        <taxon>Amoebozoa</taxon>
        <taxon>Evosea</taxon>
        <taxon>Eumycetozoa</taxon>
        <taxon>Dictyostelia</taxon>
        <taxon>Acytosteliales</taxon>
        <taxon>Acytosteliaceae</taxon>
        <taxon>Heterostelium</taxon>
    </lineage>
</organism>
<dbReference type="InterPro" id="IPR051218">
    <property type="entry name" value="Sec_MonoDiacylglyc_Lipase"/>
</dbReference>
<evidence type="ECO:0000256" key="2">
    <source>
        <dbReference type="SAM" id="SignalP"/>
    </source>
</evidence>
<proteinExistence type="predicted"/>
<dbReference type="PANTHER" id="PTHR45856:SF20">
    <property type="entry name" value="FUNGAL LIPASE-LIKE DOMAIN-CONTAINING PROTEIN"/>
    <property type="match status" value="1"/>
</dbReference>
<keyword evidence="5" id="KW-1185">Reference proteome</keyword>
<dbReference type="EMBL" id="ADBJ01000060">
    <property type="protein sequence ID" value="EFA74809.1"/>
    <property type="molecule type" value="Genomic_DNA"/>
</dbReference>
<dbReference type="InterPro" id="IPR029058">
    <property type="entry name" value="AB_hydrolase_fold"/>
</dbReference>
<dbReference type="Pfam" id="PF01764">
    <property type="entry name" value="Lipase_3"/>
    <property type="match status" value="1"/>
</dbReference>
<dbReference type="PANTHER" id="PTHR45856">
    <property type="entry name" value="ALPHA/BETA-HYDROLASES SUPERFAMILY PROTEIN"/>
    <property type="match status" value="1"/>
</dbReference>
<evidence type="ECO:0000313" key="4">
    <source>
        <dbReference type="EMBL" id="EFA74809.1"/>
    </source>
</evidence>
<evidence type="ECO:0000259" key="3">
    <source>
        <dbReference type="Pfam" id="PF01764"/>
    </source>
</evidence>
<dbReference type="AlphaFoldDB" id="D3BUM1"/>
<dbReference type="InterPro" id="IPR002921">
    <property type="entry name" value="Fungal_lipase-type"/>
</dbReference>
<gene>
    <name evidence="4" type="ORF">PPL_11842</name>
</gene>
<feature type="chain" id="PRO_5003041517" evidence="2">
    <location>
        <begin position="24"/>
        <end position="396"/>
    </location>
</feature>
<dbReference type="Gene3D" id="3.40.50.1820">
    <property type="entry name" value="alpha/beta hydrolase"/>
    <property type="match status" value="1"/>
</dbReference>
<feature type="signal peptide" evidence="2">
    <location>
        <begin position="1"/>
        <end position="23"/>
    </location>
</feature>
<keyword evidence="1" id="KW-0812">Transmembrane</keyword>
<keyword evidence="1" id="KW-0472">Membrane</keyword>
<dbReference type="Proteomes" id="UP000001396">
    <property type="component" value="Unassembled WGS sequence"/>
</dbReference>
<dbReference type="OMA" id="ICKAKIC"/>
<keyword evidence="2" id="KW-0732">Signal</keyword>
<protein>
    <submittedName>
        <fullName evidence="4">Triacylglycerol lipase-like protein triacylglycerol lipase</fullName>
    </submittedName>
</protein>
<evidence type="ECO:0000313" key="5">
    <source>
        <dbReference type="Proteomes" id="UP000001396"/>
    </source>
</evidence>
<dbReference type="CDD" id="cd00519">
    <property type="entry name" value="Lipase_3"/>
    <property type="match status" value="1"/>
</dbReference>
<dbReference type="RefSeq" id="XP_020426943.1">
    <property type="nucleotide sequence ID" value="XM_020582589.1"/>
</dbReference>
<name>D3BUM1_HETP5</name>
<accession>D3BUM1</accession>
<dbReference type="InParanoid" id="D3BUM1"/>
<feature type="transmembrane region" description="Helical" evidence="1">
    <location>
        <begin position="305"/>
        <end position="329"/>
    </location>
</feature>